<feature type="transmembrane region" description="Helical" evidence="1">
    <location>
        <begin position="36"/>
        <end position="56"/>
    </location>
</feature>
<keyword evidence="3" id="KW-1185">Reference proteome</keyword>
<reference evidence="2 3" key="1">
    <citation type="submission" date="2024-10" db="EMBL/GenBank/DDBJ databases">
        <title>The Natural Products Discovery Center: Release of the First 8490 Sequenced Strains for Exploring Actinobacteria Biosynthetic Diversity.</title>
        <authorList>
            <person name="Kalkreuter E."/>
            <person name="Kautsar S.A."/>
            <person name="Yang D."/>
            <person name="Bader C.D."/>
            <person name="Teijaro C.N."/>
            <person name="Fluegel L."/>
            <person name="Davis C.M."/>
            <person name="Simpson J.R."/>
            <person name="Lauterbach L."/>
            <person name="Steele A.D."/>
            <person name="Gui C."/>
            <person name="Meng S."/>
            <person name="Li G."/>
            <person name="Viehrig K."/>
            <person name="Ye F."/>
            <person name="Su P."/>
            <person name="Kiefer A.F."/>
            <person name="Nichols A."/>
            <person name="Cepeda A.J."/>
            <person name="Yan W."/>
            <person name="Fan B."/>
            <person name="Jiang Y."/>
            <person name="Adhikari A."/>
            <person name="Zheng C.-J."/>
            <person name="Schuster L."/>
            <person name="Cowan T.M."/>
            <person name="Smanski M.J."/>
            <person name="Chevrette M.G."/>
            <person name="De Carvalho L.P.S."/>
            <person name="Shen B."/>
        </authorList>
    </citation>
    <scope>NUCLEOTIDE SEQUENCE [LARGE SCALE GENOMIC DNA]</scope>
    <source>
        <strain evidence="2 3">NPDC049503</strain>
    </source>
</reference>
<evidence type="ECO:0000256" key="1">
    <source>
        <dbReference type="SAM" id="Phobius"/>
    </source>
</evidence>
<keyword evidence="1" id="KW-1133">Transmembrane helix</keyword>
<protein>
    <submittedName>
        <fullName evidence="2">Uncharacterized protein</fullName>
    </submittedName>
</protein>
<evidence type="ECO:0000313" key="3">
    <source>
        <dbReference type="Proteomes" id="UP001612928"/>
    </source>
</evidence>
<dbReference type="Proteomes" id="UP001612928">
    <property type="component" value="Unassembled WGS sequence"/>
</dbReference>
<comment type="caution">
    <text evidence="2">The sequence shown here is derived from an EMBL/GenBank/DDBJ whole genome shotgun (WGS) entry which is preliminary data.</text>
</comment>
<dbReference type="EMBL" id="JBITMB010000001">
    <property type="protein sequence ID" value="MFI7439449.1"/>
    <property type="molecule type" value="Genomic_DNA"/>
</dbReference>
<proteinExistence type="predicted"/>
<keyword evidence="1" id="KW-0472">Membrane</keyword>
<gene>
    <name evidence="2" type="ORF">ACIBP5_05740</name>
</gene>
<accession>A0ABW7ZY51</accession>
<keyword evidence="1" id="KW-0812">Transmembrane</keyword>
<dbReference type="RefSeq" id="WP_180903821.1">
    <property type="nucleotide sequence ID" value="NZ_JBITMB010000001.1"/>
</dbReference>
<name>A0ABW7ZY51_9ACTN</name>
<organism evidence="2 3">
    <name type="scientific">Nonomuraea indica</name>
    <dbReference type="NCBI Taxonomy" id="1581193"/>
    <lineage>
        <taxon>Bacteria</taxon>
        <taxon>Bacillati</taxon>
        <taxon>Actinomycetota</taxon>
        <taxon>Actinomycetes</taxon>
        <taxon>Streptosporangiales</taxon>
        <taxon>Streptosporangiaceae</taxon>
        <taxon>Nonomuraea</taxon>
    </lineage>
</organism>
<feature type="transmembrane region" description="Helical" evidence="1">
    <location>
        <begin position="6"/>
        <end position="24"/>
    </location>
</feature>
<sequence length="58" mass="5966">MPSLALLSAVCVIVAILWLTYYAIRRLSDVAPTAIAAVIAALAALLTAAADLFGLLPI</sequence>
<evidence type="ECO:0000313" key="2">
    <source>
        <dbReference type="EMBL" id="MFI7439449.1"/>
    </source>
</evidence>